<dbReference type="Proteomes" id="UP000295192">
    <property type="component" value="Unassembled WGS sequence"/>
</dbReference>
<evidence type="ECO:0000256" key="1">
    <source>
        <dbReference type="SAM" id="MobiDB-lite"/>
    </source>
</evidence>
<reference evidence="2 3" key="1">
    <citation type="journal article" date="2019" name="J. Hered.">
        <title>An Improved Genome Assembly for Drosophila navojoa, the Basal Species in the mojavensis Cluster.</title>
        <authorList>
            <person name="Vanderlinde T."/>
            <person name="Dupim E.G."/>
            <person name="Nazario-Yepiz N.O."/>
            <person name="Carvalho A.B."/>
        </authorList>
    </citation>
    <scope>NUCLEOTIDE SEQUENCE [LARGE SCALE GENOMIC DNA]</scope>
    <source>
        <strain evidence="2">Navoj_Jal97</strain>
        <tissue evidence="2">Whole organism</tissue>
    </source>
</reference>
<gene>
    <name evidence="2" type="ORF">AWZ03_012582</name>
</gene>
<name>A0A484AWG7_DRONA</name>
<dbReference type="AlphaFoldDB" id="A0A484AWG7"/>
<organism evidence="2 3">
    <name type="scientific">Drosophila navojoa</name>
    <name type="common">Fruit fly</name>
    <dbReference type="NCBI Taxonomy" id="7232"/>
    <lineage>
        <taxon>Eukaryota</taxon>
        <taxon>Metazoa</taxon>
        <taxon>Ecdysozoa</taxon>
        <taxon>Arthropoda</taxon>
        <taxon>Hexapoda</taxon>
        <taxon>Insecta</taxon>
        <taxon>Pterygota</taxon>
        <taxon>Neoptera</taxon>
        <taxon>Endopterygota</taxon>
        <taxon>Diptera</taxon>
        <taxon>Brachycera</taxon>
        <taxon>Muscomorpha</taxon>
        <taxon>Ephydroidea</taxon>
        <taxon>Drosophilidae</taxon>
        <taxon>Drosophila</taxon>
    </lineage>
</organism>
<sequence>MRLPSVKDSATDPCTSRGNNKNQPAPKSTTTTTTTVTTTTTTIATIATCTTLGEGLTTGEAEFSDSMATRPWPTDCVNQQFVNANELEWNGTKRIVVEYNQVECYGRKVSS</sequence>
<proteinExistence type="predicted"/>
<evidence type="ECO:0000313" key="3">
    <source>
        <dbReference type="Proteomes" id="UP000295192"/>
    </source>
</evidence>
<dbReference type="EMBL" id="LSRL02000440">
    <property type="protein sequence ID" value="TDG40997.1"/>
    <property type="molecule type" value="Genomic_DNA"/>
</dbReference>
<protein>
    <submittedName>
        <fullName evidence="2">Uncharacterized protein</fullName>
    </submittedName>
</protein>
<feature type="region of interest" description="Disordered" evidence="1">
    <location>
        <begin position="1"/>
        <end position="35"/>
    </location>
</feature>
<evidence type="ECO:0000313" key="2">
    <source>
        <dbReference type="EMBL" id="TDG40997.1"/>
    </source>
</evidence>
<accession>A0A484AWG7</accession>
<feature type="compositionally biased region" description="Polar residues" evidence="1">
    <location>
        <begin position="12"/>
        <end position="28"/>
    </location>
</feature>
<keyword evidence="3" id="KW-1185">Reference proteome</keyword>
<comment type="caution">
    <text evidence="2">The sequence shown here is derived from an EMBL/GenBank/DDBJ whole genome shotgun (WGS) entry which is preliminary data.</text>
</comment>